<dbReference type="GO" id="GO:0000445">
    <property type="term" value="C:THO complex part of transcription export complex"/>
    <property type="evidence" value="ECO:0007669"/>
    <property type="project" value="TreeGrafter"/>
</dbReference>
<evidence type="ECO:0000256" key="5">
    <source>
        <dbReference type="SAM" id="MobiDB-lite"/>
    </source>
</evidence>
<sequence>MSGEQNKANDEVENTTTTIITSSSSSDHNKQQQQQYEEITCIDKIIETFQDKCKQFKQHVLNLNIAKQSSEETKSIFMEGYHKLLELQSLQIQINIFQKRMNDLRIERKKEMELPLLECNNLSCEASYFQRDISICKNYYSRHVEIDLPSEDDEFKNRDKSSTILLEIEKLKQSSLNGIDSELLLKKQHELMMKRLTFELDEREKLEKEILEIKQEQEKAKQEQVNIEKYINNIPKNLAAMKKTIQQFEPVINPSKHQHTDWFTNEELELMNQLPTPLFILYNKLMEYKKVYDDSILISIVGDSERAKTIWNDSDLDESSFNTVNSNGNNNSSGGSGTGNSGTSNSGSGAGAGITPSYIDELTGEPKRKKLKQVDNNSEMCSMFPLVIQLRVQLKFFEKNKKLLIEFGYLHKANMVVVNEARTAALVLPTLIQGDDGSISPNVQCMSDYDFSTFERGRPYRWLQQICGLEFISARISSNISSKENRPEESKNYSLSYILNLFKYKQKAKRYLLNQLKSLELNEPLKNEFPSCLSFVPKLESFKQTNVTYTSITFLITVRIDKYLFESELLVNVVDYPLKSPQFKKLTQIQPTIEQTIPEEYQDLICHDNSIEIVREDSSWSNPLLYQIEKDINVKFSSFC</sequence>
<evidence type="ECO:0000313" key="6">
    <source>
        <dbReference type="EMBL" id="EFC40692.1"/>
    </source>
</evidence>
<reference evidence="6 7" key="1">
    <citation type="journal article" date="2010" name="Cell">
        <title>The genome of Naegleria gruberi illuminates early eukaryotic versatility.</title>
        <authorList>
            <person name="Fritz-Laylin L.K."/>
            <person name="Prochnik S.E."/>
            <person name="Ginger M.L."/>
            <person name="Dacks J.B."/>
            <person name="Carpenter M.L."/>
            <person name="Field M.C."/>
            <person name="Kuo A."/>
            <person name="Paredez A."/>
            <person name="Chapman J."/>
            <person name="Pham J."/>
            <person name="Shu S."/>
            <person name="Neupane R."/>
            <person name="Cipriano M."/>
            <person name="Mancuso J."/>
            <person name="Tu H."/>
            <person name="Salamov A."/>
            <person name="Lindquist E."/>
            <person name="Shapiro H."/>
            <person name="Lucas S."/>
            <person name="Grigoriev I.V."/>
            <person name="Cande W.Z."/>
            <person name="Fulton C."/>
            <person name="Rokhsar D.S."/>
            <person name="Dawson S.C."/>
        </authorList>
    </citation>
    <scope>NUCLEOTIDE SEQUENCE [LARGE SCALE GENOMIC DNA]</scope>
    <source>
        <strain evidence="6 7">NEG-M</strain>
    </source>
</reference>
<dbReference type="eggNOG" id="KOG2216">
    <property type="taxonomic scope" value="Eukaryota"/>
</dbReference>
<dbReference type="OMA" id="ICGLEFI"/>
<dbReference type="Pfam" id="PF09766">
    <property type="entry name" value="FmiP_Thoc5"/>
    <property type="match status" value="1"/>
</dbReference>
<evidence type="ECO:0000256" key="1">
    <source>
        <dbReference type="ARBA" id="ARBA00004123"/>
    </source>
</evidence>
<keyword evidence="3" id="KW-0539">Nucleus</keyword>
<dbReference type="VEuPathDB" id="AmoebaDB:NAEGRDRAFT_71322"/>
<dbReference type="Proteomes" id="UP000006671">
    <property type="component" value="Unassembled WGS sequence"/>
</dbReference>
<dbReference type="STRING" id="5762.D2VQR7"/>
<dbReference type="KEGG" id="ngr:NAEGRDRAFT_71322"/>
<feature type="compositionally biased region" description="Low complexity" evidence="5">
    <location>
        <begin position="15"/>
        <end position="26"/>
    </location>
</feature>
<feature type="region of interest" description="Disordered" evidence="5">
    <location>
        <begin position="1"/>
        <end position="32"/>
    </location>
</feature>
<comment type="subcellular location">
    <subcellularLocation>
        <location evidence="1">Nucleus</location>
    </subcellularLocation>
</comment>
<name>D2VQR7_NAEGR</name>
<evidence type="ECO:0000256" key="3">
    <source>
        <dbReference type="ARBA" id="ARBA00023242"/>
    </source>
</evidence>
<feature type="compositionally biased region" description="Low complexity" evidence="5">
    <location>
        <begin position="321"/>
        <end position="333"/>
    </location>
</feature>
<dbReference type="RefSeq" id="XP_002673436.1">
    <property type="nucleotide sequence ID" value="XM_002673390.1"/>
</dbReference>
<comment type="similarity">
    <text evidence="2">Belongs to the THOC5 family.</text>
</comment>
<protein>
    <submittedName>
        <fullName evidence="6">Predicted protein</fullName>
    </submittedName>
</protein>
<gene>
    <name evidence="6" type="ORF">NAEGRDRAFT_71322</name>
</gene>
<dbReference type="GO" id="GO:0006406">
    <property type="term" value="P:mRNA export from nucleus"/>
    <property type="evidence" value="ECO:0007669"/>
    <property type="project" value="TreeGrafter"/>
</dbReference>
<evidence type="ECO:0000256" key="2">
    <source>
        <dbReference type="ARBA" id="ARBA00008044"/>
    </source>
</evidence>
<dbReference type="GeneID" id="8864499"/>
<keyword evidence="7" id="KW-1185">Reference proteome</keyword>
<dbReference type="InParanoid" id="D2VQR7"/>
<organism evidence="7">
    <name type="scientific">Naegleria gruberi</name>
    <name type="common">Amoeba</name>
    <dbReference type="NCBI Taxonomy" id="5762"/>
    <lineage>
        <taxon>Eukaryota</taxon>
        <taxon>Discoba</taxon>
        <taxon>Heterolobosea</taxon>
        <taxon>Tetramitia</taxon>
        <taxon>Eutetramitia</taxon>
        <taxon>Vahlkampfiidae</taxon>
        <taxon>Naegleria</taxon>
    </lineage>
</organism>
<dbReference type="InterPro" id="IPR019163">
    <property type="entry name" value="THO_Thoc5"/>
</dbReference>
<dbReference type="AlphaFoldDB" id="D2VQR7"/>
<proteinExistence type="inferred from homology"/>
<feature type="region of interest" description="Disordered" evidence="5">
    <location>
        <begin position="321"/>
        <end position="350"/>
    </location>
</feature>
<dbReference type="OrthoDB" id="20582at2759"/>
<dbReference type="PANTHER" id="PTHR13375:SF3">
    <property type="entry name" value="THO COMPLEX SUBUNIT 5 HOMOLOG"/>
    <property type="match status" value="1"/>
</dbReference>
<dbReference type="EMBL" id="GG738890">
    <property type="protein sequence ID" value="EFC40692.1"/>
    <property type="molecule type" value="Genomic_DNA"/>
</dbReference>
<keyword evidence="4" id="KW-0175">Coiled coil</keyword>
<evidence type="ECO:0000313" key="7">
    <source>
        <dbReference type="Proteomes" id="UP000006671"/>
    </source>
</evidence>
<dbReference type="PANTHER" id="PTHR13375">
    <property type="entry name" value="FMS INTERACTING PROTEIN"/>
    <property type="match status" value="1"/>
</dbReference>
<accession>D2VQR7</accession>
<dbReference type="GO" id="GO:0003729">
    <property type="term" value="F:mRNA binding"/>
    <property type="evidence" value="ECO:0007669"/>
    <property type="project" value="TreeGrafter"/>
</dbReference>
<evidence type="ECO:0000256" key="4">
    <source>
        <dbReference type="SAM" id="Coils"/>
    </source>
</evidence>
<feature type="coiled-coil region" evidence="4">
    <location>
        <begin position="196"/>
        <end position="233"/>
    </location>
</feature>